<name>A0A4Z2G8T2_9TELE</name>
<evidence type="ECO:0000313" key="2">
    <source>
        <dbReference type="Proteomes" id="UP000314294"/>
    </source>
</evidence>
<evidence type="ECO:0000313" key="1">
    <source>
        <dbReference type="EMBL" id="TNN49560.1"/>
    </source>
</evidence>
<protein>
    <submittedName>
        <fullName evidence="1">Uncharacterized protein</fullName>
    </submittedName>
</protein>
<accession>A0A4Z2G8T2</accession>
<dbReference type="Proteomes" id="UP000314294">
    <property type="component" value="Unassembled WGS sequence"/>
</dbReference>
<proteinExistence type="predicted"/>
<reference evidence="1 2" key="1">
    <citation type="submission" date="2019-03" db="EMBL/GenBank/DDBJ databases">
        <title>First draft genome of Liparis tanakae, snailfish: a comprehensive survey of snailfish specific genes.</title>
        <authorList>
            <person name="Kim W."/>
            <person name="Song I."/>
            <person name="Jeong J.-H."/>
            <person name="Kim D."/>
            <person name="Kim S."/>
            <person name="Ryu S."/>
            <person name="Song J.Y."/>
            <person name="Lee S.K."/>
        </authorList>
    </citation>
    <scope>NUCLEOTIDE SEQUENCE [LARGE SCALE GENOMIC DNA]</scope>
    <source>
        <tissue evidence="1">Muscle</tissue>
    </source>
</reference>
<comment type="caution">
    <text evidence="1">The sequence shown here is derived from an EMBL/GenBank/DDBJ whole genome shotgun (WGS) entry which is preliminary data.</text>
</comment>
<dbReference type="AlphaFoldDB" id="A0A4Z2G8T2"/>
<organism evidence="1 2">
    <name type="scientific">Liparis tanakae</name>
    <name type="common">Tanaka's snailfish</name>
    <dbReference type="NCBI Taxonomy" id="230148"/>
    <lineage>
        <taxon>Eukaryota</taxon>
        <taxon>Metazoa</taxon>
        <taxon>Chordata</taxon>
        <taxon>Craniata</taxon>
        <taxon>Vertebrata</taxon>
        <taxon>Euteleostomi</taxon>
        <taxon>Actinopterygii</taxon>
        <taxon>Neopterygii</taxon>
        <taxon>Teleostei</taxon>
        <taxon>Neoteleostei</taxon>
        <taxon>Acanthomorphata</taxon>
        <taxon>Eupercaria</taxon>
        <taxon>Perciformes</taxon>
        <taxon>Cottioidei</taxon>
        <taxon>Cottales</taxon>
        <taxon>Liparidae</taxon>
        <taxon>Liparis</taxon>
    </lineage>
</organism>
<sequence>MIFFPRARNFDCYSSLHRCLDFRLHMTTSACRGLEKHGDSRHREAVKEARHIQNELNTNLCRETLPMACGSH</sequence>
<keyword evidence="2" id="KW-1185">Reference proteome</keyword>
<dbReference type="EMBL" id="SRLO01000650">
    <property type="protein sequence ID" value="TNN49560.1"/>
    <property type="molecule type" value="Genomic_DNA"/>
</dbReference>
<gene>
    <name evidence="1" type="ORF">EYF80_040235</name>
</gene>